<accession>A0ABN7E950</accession>
<comment type="caution">
    <text evidence="1">The sequence shown here is derived from an EMBL/GenBank/DDBJ whole genome shotgun (WGS) entry which is preliminary data.</text>
</comment>
<dbReference type="EMBL" id="CACRZD030000092">
    <property type="protein sequence ID" value="CAA6674265.1"/>
    <property type="molecule type" value="Genomic_DNA"/>
</dbReference>
<proteinExistence type="predicted"/>
<sequence length="62" mass="6850">MIYIIILTINIHGYKMGEPLRSASKSEAQLGSSHEQGLERLGPIGHMCATPFHITSGYNQNH</sequence>
<dbReference type="Proteomes" id="UP001189122">
    <property type="component" value="Unassembled WGS sequence"/>
</dbReference>
<protein>
    <submittedName>
        <fullName evidence="1">Uncharacterized protein</fullName>
    </submittedName>
</protein>
<keyword evidence="2" id="KW-1185">Reference proteome</keyword>
<reference evidence="2" key="1">
    <citation type="journal article" date="2020" name="Sci. Rep.">
        <title>Chromosome-scale genome assembly for the duckweed Spirodela intermedia, integrating cytogenetic maps, PacBio and Oxford Nanopore libraries.</title>
        <authorList>
            <person name="Hoang P.T.N."/>
            <person name="Fiebig A."/>
            <person name="Novak P."/>
            <person name="Macas J."/>
            <person name="Cao H.X."/>
            <person name="Stepanenko A."/>
            <person name="Chen G."/>
            <person name="Borisjuk N."/>
            <person name="Scholz U."/>
            <person name="Schubert I."/>
        </authorList>
    </citation>
    <scope>NUCLEOTIDE SEQUENCE [LARGE SCALE GENOMIC DNA]</scope>
</reference>
<name>A0ABN7E950_SPIIN</name>
<organism evidence="1 2">
    <name type="scientific">Spirodela intermedia</name>
    <name type="common">Intermediate duckweed</name>
    <dbReference type="NCBI Taxonomy" id="51605"/>
    <lineage>
        <taxon>Eukaryota</taxon>
        <taxon>Viridiplantae</taxon>
        <taxon>Streptophyta</taxon>
        <taxon>Embryophyta</taxon>
        <taxon>Tracheophyta</taxon>
        <taxon>Spermatophyta</taxon>
        <taxon>Magnoliopsida</taxon>
        <taxon>Liliopsida</taxon>
        <taxon>Araceae</taxon>
        <taxon>Lemnoideae</taxon>
        <taxon>Spirodela</taxon>
    </lineage>
</organism>
<evidence type="ECO:0000313" key="1">
    <source>
        <dbReference type="EMBL" id="CAA6674265.1"/>
    </source>
</evidence>
<gene>
    <name evidence="1" type="ORF">SI7747_UN020623</name>
</gene>
<evidence type="ECO:0000313" key="2">
    <source>
        <dbReference type="Proteomes" id="UP001189122"/>
    </source>
</evidence>